<dbReference type="Pfam" id="PF07685">
    <property type="entry name" value="GATase_3"/>
    <property type="match status" value="1"/>
</dbReference>
<comment type="caution">
    <text evidence="10">The sequence shown here is derived from an EMBL/GenBank/DDBJ whole genome shotgun (WGS) entry which is preliminary data.</text>
</comment>
<dbReference type="CDD" id="cd01750">
    <property type="entry name" value="GATase1_CobQ"/>
    <property type="match status" value="1"/>
</dbReference>
<feature type="active site" description="Nucleophile" evidence="7">
    <location>
        <position position="383"/>
    </location>
</feature>
<dbReference type="PANTHER" id="PTHR21343:SF1">
    <property type="entry name" value="COBYRIC ACID SYNTHASE"/>
    <property type="match status" value="1"/>
</dbReference>
<evidence type="ECO:0000256" key="1">
    <source>
        <dbReference type="ARBA" id="ARBA00004953"/>
    </source>
</evidence>
<dbReference type="InterPro" id="IPR011698">
    <property type="entry name" value="GATase_3"/>
</dbReference>
<gene>
    <name evidence="7" type="primary">cobQ</name>
    <name evidence="10" type="ORF">J2R99_000732</name>
</gene>
<dbReference type="InterPro" id="IPR004459">
    <property type="entry name" value="CobQ_synth"/>
</dbReference>
<evidence type="ECO:0000256" key="4">
    <source>
        <dbReference type="ARBA" id="ARBA00022573"/>
    </source>
</evidence>
<name>A0ABU0C301_9BRAD</name>
<dbReference type="InterPro" id="IPR002586">
    <property type="entry name" value="CobQ/CobB/MinD/ParA_Nub-bd_dom"/>
</dbReference>
<dbReference type="Pfam" id="PF01656">
    <property type="entry name" value="CbiA"/>
    <property type="match status" value="1"/>
</dbReference>
<accession>A0ABU0C301</accession>
<keyword evidence="11" id="KW-1185">Reference proteome</keyword>
<feature type="active site" evidence="7">
    <location>
        <position position="485"/>
    </location>
</feature>
<evidence type="ECO:0000313" key="11">
    <source>
        <dbReference type="Proteomes" id="UP001230253"/>
    </source>
</evidence>
<dbReference type="EMBL" id="JAUSUK010000001">
    <property type="protein sequence ID" value="MDQ0324883.1"/>
    <property type="molecule type" value="Genomic_DNA"/>
</dbReference>
<keyword evidence="4 7" id="KW-0169">Cobalamin biosynthesis</keyword>
<evidence type="ECO:0000256" key="6">
    <source>
        <dbReference type="ARBA" id="ARBA00025166"/>
    </source>
</evidence>
<dbReference type="InterPro" id="IPR027417">
    <property type="entry name" value="P-loop_NTPase"/>
</dbReference>
<dbReference type="NCBIfam" id="TIGR00313">
    <property type="entry name" value="cobQ"/>
    <property type="match status" value="1"/>
</dbReference>
<keyword evidence="5 7" id="KW-0315">Glutamine amidotransferase</keyword>
<comment type="function">
    <text evidence="6 7">Catalyzes amidations at positions B, D, E, and G on adenosylcobyrinic A,C-diamide. NH(2) groups are provided by glutamine, and one molecule of ATP is hydrogenolyzed for each amidation.</text>
</comment>
<dbReference type="InterPro" id="IPR029062">
    <property type="entry name" value="Class_I_gatase-like"/>
</dbReference>
<evidence type="ECO:0000256" key="5">
    <source>
        <dbReference type="ARBA" id="ARBA00022962"/>
    </source>
</evidence>
<proteinExistence type="inferred from homology"/>
<comment type="similarity">
    <text evidence="2 7">Belongs to the CobB/CobQ family. CobQ subfamily.</text>
</comment>
<evidence type="ECO:0000259" key="9">
    <source>
        <dbReference type="Pfam" id="PF07685"/>
    </source>
</evidence>
<reference evidence="10 11" key="1">
    <citation type="submission" date="2023-07" db="EMBL/GenBank/DDBJ databases">
        <title>Genomic Encyclopedia of Type Strains, Phase IV (KMG-IV): sequencing the most valuable type-strain genomes for metagenomic binning, comparative biology and taxonomic classification.</title>
        <authorList>
            <person name="Goeker M."/>
        </authorList>
    </citation>
    <scope>NUCLEOTIDE SEQUENCE [LARGE SCALE GENOMIC DNA]</scope>
    <source>
        <strain evidence="10 11">DSM 11549</strain>
    </source>
</reference>
<dbReference type="Gene3D" id="3.40.50.880">
    <property type="match status" value="1"/>
</dbReference>
<dbReference type="SUPFAM" id="SSF52317">
    <property type="entry name" value="Class I glutamine amidotransferase-like"/>
    <property type="match status" value="1"/>
</dbReference>
<dbReference type="Gene3D" id="3.40.50.300">
    <property type="entry name" value="P-loop containing nucleotide triphosphate hydrolases"/>
    <property type="match status" value="1"/>
</dbReference>
<dbReference type="PROSITE" id="PS51274">
    <property type="entry name" value="GATASE_COBBQ"/>
    <property type="match status" value="1"/>
</dbReference>
<feature type="domain" description="CobQ/CobB/MinD/ParA nucleotide binding" evidence="8">
    <location>
        <begin position="43"/>
        <end position="287"/>
    </location>
</feature>
<keyword evidence="10" id="KW-0436">Ligase</keyword>
<evidence type="ECO:0000256" key="2">
    <source>
        <dbReference type="ARBA" id="ARBA00006205"/>
    </source>
</evidence>
<sequence length="539" mass="58300">MEAQPAQSLCDFACGTVMAMEESLAPVEFSLAPEGMPRRARALMIQGTSSDVGKSMLVAGLCRAYTRRGLVVRPFKAQNMSNNAAVADDSELPPGPDGFAPRGEIGRAQALQARACRAAPSIHMNPVLLKPQSGVGSQVVLRGRSLGNCPAKTYHRMRQQLMPAVLDSFNRLTREADLVLVEGAGSGAEVYLRASDITNMRLAEQADLPVVFLSDIDRGGTMAAIVGSHELLDLSDRGRVVGYLINKFRGDLTIFEPGMKTITEKTGWPCLGVMRWFEQADRLPAEDSLALERPPERRGSGLNIAVPRFSRIANFDDLDPLSAEPGVNLRFVNPGSPIPAETDVVILPGSKVTRADLDVVRREGWDVDILAHVRKGGRVLGICAGFQMLGRVVRDPEGIEGPAGETPGLGLLDIETVIGGEKRLVELDVGEETSGCRITGYEMHMGRTSGPGLERPWLHLREPRGSLRAEGAISPDWRVAGTYLHGIFGSNTFRAHWLRQVGGCASELDFEARVEASLEALADHCEANLDLDALLMLAR</sequence>
<evidence type="ECO:0000256" key="3">
    <source>
        <dbReference type="ARBA" id="ARBA00019833"/>
    </source>
</evidence>
<feature type="domain" description="CobB/CobQ-like glutamine amidotransferase" evidence="9">
    <location>
        <begin position="303"/>
        <end position="492"/>
    </location>
</feature>
<evidence type="ECO:0000259" key="8">
    <source>
        <dbReference type="Pfam" id="PF01656"/>
    </source>
</evidence>
<dbReference type="Proteomes" id="UP001230253">
    <property type="component" value="Unassembled WGS sequence"/>
</dbReference>
<dbReference type="GO" id="GO:0051921">
    <property type="term" value="F:adenosylcobyric acid synthase (glutamine-hydrolyzing) activity"/>
    <property type="evidence" value="ECO:0007669"/>
    <property type="project" value="UniProtKB-EC"/>
</dbReference>
<dbReference type="HAMAP" id="MF_00028">
    <property type="entry name" value="CobQ"/>
    <property type="match status" value="1"/>
</dbReference>
<dbReference type="NCBIfam" id="NF001989">
    <property type="entry name" value="PRK00784.1"/>
    <property type="match status" value="1"/>
</dbReference>
<dbReference type="InterPro" id="IPR033949">
    <property type="entry name" value="CobQ_GATase1"/>
</dbReference>
<dbReference type="SUPFAM" id="SSF52540">
    <property type="entry name" value="P-loop containing nucleoside triphosphate hydrolases"/>
    <property type="match status" value="1"/>
</dbReference>
<evidence type="ECO:0000256" key="7">
    <source>
        <dbReference type="HAMAP-Rule" id="MF_00028"/>
    </source>
</evidence>
<dbReference type="PANTHER" id="PTHR21343">
    <property type="entry name" value="DETHIOBIOTIN SYNTHETASE"/>
    <property type="match status" value="1"/>
</dbReference>
<protein>
    <recommendedName>
        <fullName evidence="3 7">Cobyric acid synthase</fullName>
    </recommendedName>
</protein>
<evidence type="ECO:0000313" key="10">
    <source>
        <dbReference type="EMBL" id="MDQ0324883.1"/>
    </source>
</evidence>
<organism evidence="10 11">
    <name type="scientific">Rhodopseudomonas julia</name>
    <dbReference type="NCBI Taxonomy" id="200617"/>
    <lineage>
        <taxon>Bacteria</taxon>
        <taxon>Pseudomonadati</taxon>
        <taxon>Pseudomonadota</taxon>
        <taxon>Alphaproteobacteria</taxon>
        <taxon>Hyphomicrobiales</taxon>
        <taxon>Nitrobacteraceae</taxon>
        <taxon>Rhodopseudomonas</taxon>
    </lineage>
</organism>
<comment type="pathway">
    <text evidence="1 7">Cofactor biosynthesis; adenosylcobalamin biosynthesis.</text>
</comment>